<keyword evidence="1" id="KW-0732">Signal</keyword>
<dbReference type="PROSITE" id="PS50231">
    <property type="entry name" value="RICIN_B_LECTIN"/>
    <property type="match status" value="1"/>
</dbReference>
<evidence type="ECO:0000313" key="2">
    <source>
        <dbReference type="EMBL" id="SPH22421.1"/>
    </source>
</evidence>
<dbReference type="SUPFAM" id="SSF50370">
    <property type="entry name" value="Ricin B-like lectins"/>
    <property type="match status" value="1"/>
</dbReference>
<feature type="chain" id="PRO_5015317063" evidence="1">
    <location>
        <begin position="26"/>
        <end position="751"/>
    </location>
</feature>
<proteinExistence type="predicted"/>
<dbReference type="AlphaFoldDB" id="A0A2R8BH03"/>
<feature type="signal peptide" evidence="1">
    <location>
        <begin position="1"/>
        <end position="25"/>
    </location>
</feature>
<name>A0A2R8BH03_9RHOB</name>
<evidence type="ECO:0000313" key="3">
    <source>
        <dbReference type="Proteomes" id="UP000244880"/>
    </source>
</evidence>
<keyword evidence="3" id="KW-1185">Reference proteome</keyword>
<dbReference type="RefSeq" id="WP_181364514.1">
    <property type="nucleotide sequence ID" value="NZ_OMOR01000001.1"/>
</dbReference>
<dbReference type="InterPro" id="IPR035992">
    <property type="entry name" value="Ricin_B-like_lectins"/>
</dbReference>
<protein>
    <submittedName>
        <fullName evidence="2">Uncharacterized protein</fullName>
    </submittedName>
</protein>
<dbReference type="CDD" id="cd00161">
    <property type="entry name" value="beta-trefoil_Ricin-like"/>
    <property type="match status" value="1"/>
</dbReference>
<dbReference type="EMBL" id="OMOR01000001">
    <property type="protein sequence ID" value="SPH22421.1"/>
    <property type="molecule type" value="Genomic_DNA"/>
</dbReference>
<accession>A0A2R8BH03</accession>
<reference evidence="2 3" key="1">
    <citation type="submission" date="2018-03" db="EMBL/GenBank/DDBJ databases">
        <authorList>
            <person name="Keele B.F."/>
        </authorList>
    </citation>
    <scope>NUCLEOTIDE SEQUENCE [LARGE SCALE GENOMIC DNA]</scope>
    <source>
        <strain evidence="2 3">CECT 8599</strain>
    </source>
</reference>
<dbReference type="Gene3D" id="2.80.10.50">
    <property type="match status" value="1"/>
</dbReference>
<sequence>MSFSKPALLGALMTLGLSAPTLLFAQPFDGYYRLQTLFQEPNNRCLEGNRVSAQSTLMGAAFLDNCQWVSGQFWAFESAGNGYYTMKTQFLEADNKCLDQGNFPDGPAGGRAYMADCTGADTQLWKIKPFTGDFVYLQTKASEASNTCLEGNRYDFATGEGGGSFMTPCGNFSGQAWSLQTRKFVPSPEVPTDLTSSKTPYPDVVLYDLAHFAWREFAALNYPADPNHRGKPLAGASIGDAADARVWETYWHRVEMFPGDKTPVQSGGKADVTAKPSYKYTGFALDSTTFGGGAPGMDATLWNNLDEDNELNVDEMFAHVSANPSDPNAPDGFVDENRIVYEAKMNEAGFNYVLSTKLYDTETRDTMVAATKTADALTAYGGTCGKAPAGIVSLPCGVMGGAEGNIEIKAAWRKLNADETASGAYYTNKVIRYQAVGATKADKVNKWFTDTYGLIGLHIIHKTANFPTYVFATFEHKDNIASGIGYIDEITQNGRGAGDVAGAKVIISDRDNPIPNAVKAMNSVAQTGLAGTVWANYQLVGVQAHPVDYSAIKDSTNQEDISTYLLSNIVIESNEELQNFRGGKAANQIDMQNTVVHDTGKVNMGGCLGCHGVAQLNGSDFNFLIKNSPFTAPEVVGSNIGIIDFIAIKSYADVLEMLNSYVKLNGIGINGAPHGKFWDGLSYTDFKSKEVFGVRLVTCGTPETSGLVKILEEKMMSDFPSGFPEMPAGGPYFPEEQIKSFSAWVGDNCPE</sequence>
<dbReference type="Proteomes" id="UP000244880">
    <property type="component" value="Unassembled WGS sequence"/>
</dbReference>
<organism evidence="2 3">
    <name type="scientific">Ascidiaceihabitans donghaensis</name>
    <dbReference type="NCBI Taxonomy" id="1510460"/>
    <lineage>
        <taxon>Bacteria</taxon>
        <taxon>Pseudomonadati</taxon>
        <taxon>Pseudomonadota</taxon>
        <taxon>Alphaproteobacteria</taxon>
        <taxon>Rhodobacterales</taxon>
        <taxon>Paracoccaceae</taxon>
        <taxon>Ascidiaceihabitans</taxon>
    </lineage>
</organism>
<evidence type="ECO:0000256" key="1">
    <source>
        <dbReference type="SAM" id="SignalP"/>
    </source>
</evidence>
<gene>
    <name evidence="2" type="ORF">ASD8599_03164</name>
</gene>